<name>A0ABV4I5X0_9ACTN</name>
<keyword evidence="2" id="KW-1185">Reference proteome</keyword>
<accession>A0ABV4I5X0</accession>
<protein>
    <recommendedName>
        <fullName evidence="3">Homeodomain-like domain-containing protein</fullName>
    </recommendedName>
</protein>
<dbReference type="EMBL" id="JBGGTQ010000009">
    <property type="protein sequence ID" value="MEZ0494088.1"/>
    <property type="molecule type" value="Genomic_DNA"/>
</dbReference>
<dbReference type="RefSeq" id="WP_370720322.1">
    <property type="nucleotide sequence ID" value="NZ_JBGGTQ010000009.1"/>
</dbReference>
<evidence type="ECO:0000313" key="1">
    <source>
        <dbReference type="EMBL" id="MEZ0494088.1"/>
    </source>
</evidence>
<gene>
    <name evidence="1" type="ORF">AB2L28_17775</name>
</gene>
<sequence>MRKITERPSSQQRHGDRARWVLALDAADGNVRAVADHFGISPTTVRK</sequence>
<organism evidence="1 2">
    <name type="scientific">Kineococcus mangrovi</name>
    <dbReference type="NCBI Taxonomy" id="1660183"/>
    <lineage>
        <taxon>Bacteria</taxon>
        <taxon>Bacillati</taxon>
        <taxon>Actinomycetota</taxon>
        <taxon>Actinomycetes</taxon>
        <taxon>Kineosporiales</taxon>
        <taxon>Kineosporiaceae</taxon>
        <taxon>Kineococcus</taxon>
    </lineage>
</organism>
<dbReference type="Proteomes" id="UP001566476">
    <property type="component" value="Unassembled WGS sequence"/>
</dbReference>
<evidence type="ECO:0008006" key="3">
    <source>
        <dbReference type="Google" id="ProtNLM"/>
    </source>
</evidence>
<evidence type="ECO:0000313" key="2">
    <source>
        <dbReference type="Proteomes" id="UP001566476"/>
    </source>
</evidence>
<reference evidence="1 2" key="1">
    <citation type="submission" date="2024-07" db="EMBL/GenBank/DDBJ databases">
        <authorList>
            <person name="Thanompreechachai J."/>
            <person name="Duangmal K."/>
        </authorList>
    </citation>
    <scope>NUCLEOTIDE SEQUENCE [LARGE SCALE GENOMIC DNA]</scope>
    <source>
        <strain evidence="1 2">TBRC 1896</strain>
    </source>
</reference>
<comment type="caution">
    <text evidence="1">The sequence shown here is derived from an EMBL/GenBank/DDBJ whole genome shotgun (WGS) entry which is preliminary data.</text>
</comment>
<proteinExistence type="predicted"/>